<evidence type="ECO:0000256" key="1">
    <source>
        <dbReference type="SAM" id="MobiDB-lite"/>
    </source>
</evidence>
<dbReference type="AlphaFoldDB" id="A0A8E2DZR2"/>
<name>A0A8E2DZR2_9PEZI</name>
<dbReference type="Proteomes" id="UP000250266">
    <property type="component" value="Unassembled WGS sequence"/>
</dbReference>
<feature type="compositionally biased region" description="Polar residues" evidence="1">
    <location>
        <begin position="183"/>
        <end position="198"/>
    </location>
</feature>
<keyword evidence="3" id="KW-1185">Reference proteome</keyword>
<dbReference type="Gene3D" id="3.30.710.10">
    <property type="entry name" value="Potassium Channel Kv1.1, Chain A"/>
    <property type="match status" value="1"/>
</dbReference>
<feature type="compositionally biased region" description="Acidic residues" evidence="1">
    <location>
        <begin position="432"/>
        <end position="484"/>
    </location>
</feature>
<dbReference type="OrthoDB" id="3594103at2759"/>
<dbReference type="PANTHER" id="PTHR37538">
    <property type="entry name" value="BTB DOMAIN-CONTAINING PROTEIN"/>
    <property type="match status" value="1"/>
</dbReference>
<feature type="non-terminal residue" evidence="2">
    <location>
        <position position="1"/>
    </location>
</feature>
<organism evidence="2 3">
    <name type="scientific">Lepidopterella palustris CBS 459.81</name>
    <dbReference type="NCBI Taxonomy" id="1314670"/>
    <lineage>
        <taxon>Eukaryota</taxon>
        <taxon>Fungi</taxon>
        <taxon>Dikarya</taxon>
        <taxon>Ascomycota</taxon>
        <taxon>Pezizomycotina</taxon>
        <taxon>Dothideomycetes</taxon>
        <taxon>Pleosporomycetidae</taxon>
        <taxon>Mytilinidiales</taxon>
        <taxon>Argynnaceae</taxon>
        <taxon>Lepidopterella</taxon>
    </lineage>
</organism>
<sequence>MSRKMNNTFGFNFSRFNEPTVSAPEPAISAPEPVDEVQLSDGGDWGSWRFGVKKTKESSVVVFEEAPAAPELEPTPAPVIEDLWSPSISIPKDKKKKKKGIVTAVEVPLDPHQEPEIEWGAVTTIKKSKKGKKKASVKEAPPAEELLPESKVLEPYHAPSLDPEPIPESEPVVEPEPLLGDPSTESIPSTQSTIQRPKTSPYSSSLTTLYIGPNRREYYVPQDLLQYTGWINSGSNWGMRSIELPSVDEDTGHVLVHYLYTGTYQTLDNTGASTADEGGIEFKRAVLAYFAAITYELHSLQRLAMENIEHAGMGMNIFEIFDAIDQDFPKCPNKTGWFHDYLKEKAKATFKEDHTLFEDDALLDRVTNVNLSKILVKCVVELHTPMVSRILNDKSDSIQTAPEESVHSAKDGPSGEAPANEYPTDHAPPEESPAEEPLAEEPLAEEPLAEEPLAEEPTPEEPPPEEPLAEEPPPEEPAAEEPADDSLTYDLGPAPEFDYPEPDYLEPDHRPSSPVCEISYPE</sequence>
<reference evidence="2 3" key="1">
    <citation type="journal article" date="2016" name="Nat. Commun.">
        <title>Ectomycorrhizal ecology is imprinted in the genome of the dominant symbiotic fungus Cenococcum geophilum.</title>
        <authorList>
            <consortium name="DOE Joint Genome Institute"/>
            <person name="Peter M."/>
            <person name="Kohler A."/>
            <person name="Ohm R.A."/>
            <person name="Kuo A."/>
            <person name="Krutzmann J."/>
            <person name="Morin E."/>
            <person name="Arend M."/>
            <person name="Barry K.W."/>
            <person name="Binder M."/>
            <person name="Choi C."/>
            <person name="Clum A."/>
            <person name="Copeland A."/>
            <person name="Grisel N."/>
            <person name="Haridas S."/>
            <person name="Kipfer T."/>
            <person name="LaButti K."/>
            <person name="Lindquist E."/>
            <person name="Lipzen A."/>
            <person name="Maire R."/>
            <person name="Meier B."/>
            <person name="Mihaltcheva S."/>
            <person name="Molinier V."/>
            <person name="Murat C."/>
            <person name="Poggeler S."/>
            <person name="Quandt C.A."/>
            <person name="Sperisen C."/>
            <person name="Tritt A."/>
            <person name="Tisserant E."/>
            <person name="Crous P.W."/>
            <person name="Henrissat B."/>
            <person name="Nehls U."/>
            <person name="Egli S."/>
            <person name="Spatafora J.W."/>
            <person name="Grigoriev I.V."/>
            <person name="Martin F.M."/>
        </authorList>
    </citation>
    <scope>NUCLEOTIDE SEQUENCE [LARGE SCALE GENOMIC DNA]</scope>
    <source>
        <strain evidence="2 3">CBS 459.81</strain>
    </source>
</reference>
<dbReference type="EMBL" id="KV745441">
    <property type="protein sequence ID" value="OCK74633.1"/>
    <property type="molecule type" value="Genomic_DNA"/>
</dbReference>
<feature type="region of interest" description="Disordered" evidence="1">
    <location>
        <begin position="393"/>
        <end position="522"/>
    </location>
</feature>
<dbReference type="PANTHER" id="PTHR37538:SF4">
    <property type="entry name" value="PITSLRE SERINE_THREONINE-PROTEIN KINASE CDC2L1"/>
    <property type="match status" value="1"/>
</dbReference>
<evidence type="ECO:0008006" key="4">
    <source>
        <dbReference type="Google" id="ProtNLM"/>
    </source>
</evidence>
<gene>
    <name evidence="2" type="ORF">K432DRAFT_447189</name>
</gene>
<accession>A0A8E2DZR2</accession>
<feature type="region of interest" description="Disordered" evidence="1">
    <location>
        <begin position="128"/>
        <end position="202"/>
    </location>
</feature>
<evidence type="ECO:0000313" key="2">
    <source>
        <dbReference type="EMBL" id="OCK74633.1"/>
    </source>
</evidence>
<protein>
    <recommendedName>
        <fullName evidence="4">BTB domain-containing protein</fullName>
    </recommendedName>
</protein>
<dbReference type="InterPro" id="IPR011333">
    <property type="entry name" value="SKP1/BTB/POZ_sf"/>
</dbReference>
<proteinExistence type="predicted"/>
<evidence type="ECO:0000313" key="3">
    <source>
        <dbReference type="Proteomes" id="UP000250266"/>
    </source>
</evidence>